<organism evidence="2 3">
    <name type="scientific">Rhodococcus antarcticus</name>
    <dbReference type="NCBI Taxonomy" id="2987751"/>
    <lineage>
        <taxon>Bacteria</taxon>
        <taxon>Bacillati</taxon>
        <taxon>Actinomycetota</taxon>
        <taxon>Actinomycetes</taxon>
        <taxon>Mycobacteriales</taxon>
        <taxon>Nocardiaceae</taxon>
        <taxon>Rhodococcus</taxon>
    </lineage>
</organism>
<proteinExistence type="predicted"/>
<dbReference type="GO" id="GO:0016787">
    <property type="term" value="F:hydrolase activity"/>
    <property type="evidence" value="ECO:0007669"/>
    <property type="project" value="UniProtKB-KW"/>
</dbReference>
<evidence type="ECO:0000259" key="1">
    <source>
        <dbReference type="Pfam" id="PF06259"/>
    </source>
</evidence>
<dbReference type="EMBL" id="CP110615">
    <property type="protein sequence ID" value="UZJ25067.1"/>
    <property type="molecule type" value="Genomic_DNA"/>
</dbReference>
<name>A0ABY6P081_9NOCA</name>
<sequence length="603" mass="61264">MSGPDPQQLHREVTTGRLGRAGSSRLAAARVAVDRTGQHLDTARTVLGAAWTGSTASAAARTLDGRSATLLAADAELGVAQELLAGVARTQHDVVRAADGLLLGWLATVAARALTDPVTTAGVTVAVARELLALRDHLDGELARTATAFDALAGGAAVAAPVSPAPSPAVPDPPPEGTDPIEVARWWGALSHQQQKDLQRSGPEELAALTGLPPVVLDRVNRTRLSRDLWRLAHPAGATTTGDEFTGGDLAEMVVRRGAVTVRGHAAQVASAALETARSVAAGAGPVLLLRYSTQDGRGVVVAVGDPSTATDVAVTVPGTSSSVAQTRIEQAVALRAQMDAADPSGTHAAVQWVDYEAPTSLLDPEVARLGLATQAADHLVGEVAGWRAAAQQAGTAPPHVTAVGHSYGSTVVGLAGSRGLAADDIVLLGSPGVAVDRASQLTPGVGHVWAARAEHDPVVQATAGSWFSPGATDGPYDRSFGARLFAADDPASLLGAHSTYYEPGSESLRNLGAIATGDLGEVTSARPDGLGEAAGDVLRHTAEMGRALGAGDRDAAAEAVLAGLGDLAGDAGDAVLGGLGWATSELRGLDRRWPTGWDPSSW</sequence>
<evidence type="ECO:0000313" key="2">
    <source>
        <dbReference type="EMBL" id="UZJ25067.1"/>
    </source>
</evidence>
<dbReference type="SUPFAM" id="SSF53474">
    <property type="entry name" value="alpha/beta-Hydrolases"/>
    <property type="match status" value="1"/>
</dbReference>
<dbReference type="Pfam" id="PF06259">
    <property type="entry name" value="Abhydrolase_8"/>
    <property type="match status" value="1"/>
</dbReference>
<dbReference type="Proteomes" id="UP001164965">
    <property type="component" value="Chromosome"/>
</dbReference>
<evidence type="ECO:0000313" key="3">
    <source>
        <dbReference type="Proteomes" id="UP001164965"/>
    </source>
</evidence>
<dbReference type="InterPro" id="IPR010427">
    <property type="entry name" value="DUF1023"/>
</dbReference>
<accession>A0ABY6P081</accession>
<protein>
    <submittedName>
        <fullName evidence="2">Alpha/beta hydrolase family protein</fullName>
    </submittedName>
</protein>
<keyword evidence="3" id="KW-1185">Reference proteome</keyword>
<feature type="domain" description="DUF1023" evidence="1">
    <location>
        <begin position="300"/>
        <end position="461"/>
    </location>
</feature>
<gene>
    <name evidence="2" type="ORF">RHODO2019_00705</name>
</gene>
<keyword evidence="2" id="KW-0378">Hydrolase</keyword>
<dbReference type="InterPro" id="IPR029058">
    <property type="entry name" value="AB_hydrolase_fold"/>
</dbReference>
<dbReference type="RefSeq" id="WP_265383173.1">
    <property type="nucleotide sequence ID" value="NZ_CP110615.1"/>
</dbReference>
<reference evidence="2" key="1">
    <citation type="submission" date="2022-10" db="EMBL/GenBank/DDBJ databases">
        <title>Rhodococcus sp.75.</title>
        <authorList>
            <person name="Sun M."/>
        </authorList>
    </citation>
    <scope>NUCLEOTIDE SEQUENCE</scope>
    <source>
        <strain evidence="2">75</strain>
    </source>
</reference>